<dbReference type="PRINTS" id="PR00368">
    <property type="entry name" value="FADPNR"/>
</dbReference>
<dbReference type="SUPFAM" id="SSF50022">
    <property type="entry name" value="ISP domain"/>
    <property type="match status" value="1"/>
</dbReference>
<dbReference type="CDD" id="cd03478">
    <property type="entry name" value="Rieske_AIFL_N"/>
    <property type="match status" value="1"/>
</dbReference>
<dbReference type="Pfam" id="PF07992">
    <property type="entry name" value="Pyr_redox_2"/>
    <property type="match status" value="1"/>
</dbReference>
<protein>
    <submittedName>
        <fullName evidence="11">Apoptosis-inducing factor 3</fullName>
    </submittedName>
</protein>
<evidence type="ECO:0000256" key="6">
    <source>
        <dbReference type="ARBA" id="ARBA00022827"/>
    </source>
</evidence>
<dbReference type="EMBL" id="HBUF01202096">
    <property type="protein sequence ID" value="CAG6662249.1"/>
    <property type="molecule type" value="Transcribed_RNA"/>
</dbReference>
<dbReference type="AlphaFoldDB" id="A0A8D9BL62"/>
<dbReference type="GO" id="GO:0016651">
    <property type="term" value="F:oxidoreductase activity, acting on NAD(P)H"/>
    <property type="evidence" value="ECO:0007669"/>
    <property type="project" value="TreeGrafter"/>
</dbReference>
<dbReference type="InterPro" id="IPR017941">
    <property type="entry name" value="Rieske_2Fe-2S"/>
</dbReference>
<keyword evidence="5" id="KW-0479">Metal-binding</keyword>
<evidence type="ECO:0000256" key="9">
    <source>
        <dbReference type="ARBA" id="ARBA00023014"/>
    </source>
</evidence>
<organism evidence="11">
    <name type="scientific">Cacopsylla melanoneura</name>
    <dbReference type="NCBI Taxonomy" id="428564"/>
    <lineage>
        <taxon>Eukaryota</taxon>
        <taxon>Metazoa</taxon>
        <taxon>Ecdysozoa</taxon>
        <taxon>Arthropoda</taxon>
        <taxon>Hexapoda</taxon>
        <taxon>Insecta</taxon>
        <taxon>Pterygota</taxon>
        <taxon>Neoptera</taxon>
        <taxon>Paraneoptera</taxon>
        <taxon>Hemiptera</taxon>
        <taxon>Sternorrhyncha</taxon>
        <taxon>Psylloidea</taxon>
        <taxon>Psyllidae</taxon>
        <taxon>Psyllinae</taxon>
        <taxon>Cacopsylla</taxon>
    </lineage>
</organism>
<dbReference type="PROSITE" id="PS51296">
    <property type="entry name" value="RIESKE"/>
    <property type="match status" value="1"/>
</dbReference>
<dbReference type="EMBL" id="HBUF01132169">
    <property type="protein sequence ID" value="CAG6644406.1"/>
    <property type="molecule type" value="Transcribed_RNA"/>
</dbReference>
<dbReference type="InterPro" id="IPR016156">
    <property type="entry name" value="FAD/NAD-linked_Rdtase_dimer_sf"/>
</dbReference>
<dbReference type="InterPro" id="IPR036188">
    <property type="entry name" value="FAD/NAD-bd_sf"/>
</dbReference>
<dbReference type="EMBL" id="HBUF01641519">
    <property type="protein sequence ID" value="CAG6785057.1"/>
    <property type="molecule type" value="Transcribed_RNA"/>
</dbReference>
<comment type="similarity">
    <text evidence="2">Belongs to the FAD-dependent oxidoreductase family.</text>
</comment>
<dbReference type="InterPro" id="IPR023753">
    <property type="entry name" value="FAD/NAD-binding_dom"/>
</dbReference>
<dbReference type="SUPFAM" id="SSF55424">
    <property type="entry name" value="FAD/NAD-linked reductases, dimerisation (C-terminal) domain"/>
    <property type="match status" value="1"/>
</dbReference>
<keyword evidence="7" id="KW-0560">Oxidoreductase</keyword>
<sequence length="563" mass="61607">MRSAISNLGNRFRSLCGGRDLSVTQNMPSSSNPNDFVETVVCKKDDIPENGMKEVEIGWEDEKVLLVKQKGNIFAVGTKCSHYGAPLVKGSLGDGRVRCPWHGACFNITTGDIEDFPGMDSIPCYKVTVQDDDSVVVQARKDDLKNKKRKLPMTKHLCESKETFVVVGGGPSGAICVETLRQNGFNGKLYFVTDENFLPYDRVKLSKQLDVKAESILLRSEEFYKENDICVIKGKKVIGDSELKEKKIVLQDGTSIDFTKIYLATGSSPRTINQADNVGKVFYLRTVEDANKIAPHISAESNIVVVGSSFIGMEAAAFCASKVKSVTVVGRGAVPFQESLGKEVGERITKLFESKGVKFVMKANVSTFDKDDAGNVKSVNLDNSTTLPADLVIVGIGTVLNTNYLDGKGVDLNGQKAVLVNEYLQTNLPHVYAGGDIAYAPLHSFYNKNASIGHYQLAQYHGRIAALNMVEKKTPLATIPFFWTMLFGVGFRFAGYAAGHTQVEIVGDLEALKFSAYYSNADKVLAILTVGMDPLAAQFAEHIKMGKYIHKNQIENNAWATAQ</sequence>
<evidence type="ECO:0000256" key="1">
    <source>
        <dbReference type="ARBA" id="ARBA00001974"/>
    </source>
</evidence>
<keyword evidence="8" id="KW-0408">Iron</keyword>
<dbReference type="SUPFAM" id="SSF51905">
    <property type="entry name" value="FAD/NAD(P)-binding domain"/>
    <property type="match status" value="2"/>
</dbReference>
<feature type="domain" description="Rieske" evidence="10">
    <location>
        <begin position="39"/>
        <end position="136"/>
    </location>
</feature>
<keyword evidence="6" id="KW-0274">FAD</keyword>
<dbReference type="FunFam" id="2.102.10.10:FF:000003">
    <property type="entry name" value="apoptosis-inducing factor 3 isoform X2"/>
    <property type="match status" value="1"/>
</dbReference>
<dbReference type="EMBL" id="HBUF01132170">
    <property type="protein sequence ID" value="CAG6644407.1"/>
    <property type="molecule type" value="Transcribed_RNA"/>
</dbReference>
<dbReference type="GO" id="GO:0005737">
    <property type="term" value="C:cytoplasm"/>
    <property type="evidence" value="ECO:0007669"/>
    <property type="project" value="TreeGrafter"/>
</dbReference>
<proteinExistence type="inferred from homology"/>
<keyword evidence="4" id="KW-0001">2Fe-2S</keyword>
<dbReference type="PANTHER" id="PTHR43557">
    <property type="entry name" value="APOPTOSIS-INDUCING FACTOR 1"/>
    <property type="match status" value="1"/>
</dbReference>
<evidence type="ECO:0000256" key="8">
    <source>
        <dbReference type="ARBA" id="ARBA00023004"/>
    </source>
</evidence>
<evidence type="ECO:0000259" key="10">
    <source>
        <dbReference type="PROSITE" id="PS51296"/>
    </source>
</evidence>
<evidence type="ECO:0000256" key="7">
    <source>
        <dbReference type="ARBA" id="ARBA00023002"/>
    </source>
</evidence>
<keyword evidence="3" id="KW-0285">Flavoprotein</keyword>
<evidence type="ECO:0000256" key="2">
    <source>
        <dbReference type="ARBA" id="ARBA00006442"/>
    </source>
</evidence>
<dbReference type="Pfam" id="PF00355">
    <property type="entry name" value="Rieske"/>
    <property type="match status" value="1"/>
</dbReference>
<dbReference type="GO" id="GO:0046872">
    <property type="term" value="F:metal ion binding"/>
    <property type="evidence" value="ECO:0007669"/>
    <property type="project" value="UniProtKB-KW"/>
</dbReference>
<dbReference type="EMBL" id="HBUF01641518">
    <property type="protein sequence ID" value="CAG6785056.1"/>
    <property type="molecule type" value="Transcribed_RNA"/>
</dbReference>
<dbReference type="Gene3D" id="3.30.390.30">
    <property type="match status" value="1"/>
</dbReference>
<dbReference type="InterPro" id="IPR050446">
    <property type="entry name" value="FAD-oxidoreductase/Apoptosis"/>
</dbReference>
<dbReference type="PANTHER" id="PTHR43557:SF2">
    <property type="entry name" value="RIESKE DOMAIN-CONTAINING PROTEIN-RELATED"/>
    <property type="match status" value="1"/>
</dbReference>
<evidence type="ECO:0000256" key="5">
    <source>
        <dbReference type="ARBA" id="ARBA00022723"/>
    </source>
</evidence>
<dbReference type="Gene3D" id="2.102.10.10">
    <property type="entry name" value="Rieske [2Fe-2S] iron-sulphur domain"/>
    <property type="match status" value="1"/>
</dbReference>
<evidence type="ECO:0000256" key="3">
    <source>
        <dbReference type="ARBA" id="ARBA00022630"/>
    </source>
</evidence>
<dbReference type="Gene3D" id="3.50.50.60">
    <property type="entry name" value="FAD/NAD(P)-binding domain"/>
    <property type="match status" value="2"/>
</dbReference>
<evidence type="ECO:0000256" key="4">
    <source>
        <dbReference type="ARBA" id="ARBA00022714"/>
    </source>
</evidence>
<dbReference type="GO" id="GO:0051537">
    <property type="term" value="F:2 iron, 2 sulfur cluster binding"/>
    <property type="evidence" value="ECO:0007669"/>
    <property type="project" value="UniProtKB-KW"/>
</dbReference>
<evidence type="ECO:0000313" key="11">
    <source>
        <dbReference type="EMBL" id="CAG6785057.1"/>
    </source>
</evidence>
<accession>A0A8D9BL62</accession>
<dbReference type="PRINTS" id="PR00411">
    <property type="entry name" value="PNDRDTASEI"/>
</dbReference>
<dbReference type="InterPro" id="IPR036922">
    <property type="entry name" value="Rieske_2Fe-2S_sf"/>
</dbReference>
<keyword evidence="9" id="KW-0411">Iron-sulfur</keyword>
<reference evidence="11" key="1">
    <citation type="submission" date="2021-05" db="EMBL/GenBank/DDBJ databases">
        <authorList>
            <person name="Alioto T."/>
            <person name="Alioto T."/>
            <person name="Gomez Garrido J."/>
        </authorList>
    </citation>
    <scope>NUCLEOTIDE SEQUENCE</scope>
</reference>
<name>A0A8D9BL62_9HEMI</name>
<comment type="cofactor">
    <cofactor evidence="1">
        <name>FAD</name>
        <dbReference type="ChEBI" id="CHEBI:57692"/>
    </cofactor>
</comment>